<sequence>EFEEQRDQGAPVRDIFKSPCLANTRKLLRLQPYDPTNRNPPGKDIEVVDALSKLSTESHEPIPEMNVQTHVVFPQLVIKCCKRSKNRANLEAKLGALKEMISEGWLTHIQQHLTLLKPN</sequence>
<dbReference type="EMBL" id="CALNXK010000340">
    <property type="protein sequence ID" value="CAH3183026.1"/>
    <property type="molecule type" value="Genomic_DNA"/>
</dbReference>
<organism evidence="1 2">
    <name type="scientific">Porites lobata</name>
    <dbReference type="NCBI Taxonomy" id="104759"/>
    <lineage>
        <taxon>Eukaryota</taxon>
        <taxon>Metazoa</taxon>
        <taxon>Cnidaria</taxon>
        <taxon>Anthozoa</taxon>
        <taxon>Hexacorallia</taxon>
        <taxon>Scleractinia</taxon>
        <taxon>Fungiina</taxon>
        <taxon>Poritidae</taxon>
        <taxon>Porites</taxon>
    </lineage>
</organism>
<reference evidence="1 2" key="1">
    <citation type="submission" date="2022-05" db="EMBL/GenBank/DDBJ databases">
        <authorList>
            <consortium name="Genoscope - CEA"/>
            <person name="William W."/>
        </authorList>
    </citation>
    <scope>NUCLEOTIDE SEQUENCE [LARGE SCALE GENOMIC DNA]</scope>
</reference>
<proteinExistence type="predicted"/>
<protein>
    <submittedName>
        <fullName evidence="1">Uncharacterized protein</fullName>
    </submittedName>
</protein>
<keyword evidence="2" id="KW-1185">Reference proteome</keyword>
<evidence type="ECO:0000313" key="2">
    <source>
        <dbReference type="Proteomes" id="UP001159405"/>
    </source>
</evidence>
<accession>A0ABN8RYQ8</accession>
<dbReference type="Proteomes" id="UP001159405">
    <property type="component" value="Unassembled WGS sequence"/>
</dbReference>
<evidence type="ECO:0000313" key="1">
    <source>
        <dbReference type="EMBL" id="CAH3183026.1"/>
    </source>
</evidence>
<gene>
    <name evidence="1" type="ORF">PLOB_00027983</name>
</gene>
<comment type="caution">
    <text evidence="1">The sequence shown here is derived from an EMBL/GenBank/DDBJ whole genome shotgun (WGS) entry which is preliminary data.</text>
</comment>
<feature type="non-terminal residue" evidence="1">
    <location>
        <position position="1"/>
    </location>
</feature>
<feature type="non-terminal residue" evidence="1">
    <location>
        <position position="119"/>
    </location>
</feature>
<name>A0ABN8RYQ8_9CNID</name>